<reference evidence="1" key="1">
    <citation type="journal article" date="2011" name="PLoS Biol.">
        <title>Gene gain and loss during evolution of obligate parasitism in the white rust pathogen of Arabidopsis thaliana.</title>
        <authorList>
            <person name="Kemen E."/>
            <person name="Gardiner A."/>
            <person name="Schultz-Larsen T."/>
            <person name="Kemen A.C."/>
            <person name="Balmuth A.L."/>
            <person name="Robert-Seilaniantz A."/>
            <person name="Bailey K."/>
            <person name="Holub E."/>
            <person name="Studholme D.J."/>
            <person name="Maclean D."/>
            <person name="Jones J.D."/>
        </authorList>
    </citation>
    <scope>NUCLEOTIDE SEQUENCE</scope>
</reference>
<dbReference type="HOGENOM" id="CLU_2459383_0_0_1"/>
<gene>
    <name evidence="1" type="primary">AlNc14C467G11812</name>
    <name evidence="1" type="ORF">ALNC14_133000</name>
</gene>
<sequence>MLQARKYGHRVLWYLKYNSMNKPTILMTLESLLSGKTSYASALSPTHKTLSDHSLRILQSLYPKIHSDQLKARQFECAYDVFLNEEIKT</sequence>
<organism evidence="1">
    <name type="scientific">Albugo laibachii Nc14</name>
    <dbReference type="NCBI Taxonomy" id="890382"/>
    <lineage>
        <taxon>Eukaryota</taxon>
        <taxon>Sar</taxon>
        <taxon>Stramenopiles</taxon>
        <taxon>Oomycota</taxon>
        <taxon>Peronosporomycetes</taxon>
        <taxon>Albuginales</taxon>
        <taxon>Albuginaceae</taxon>
        <taxon>Albugo</taxon>
    </lineage>
</organism>
<evidence type="ECO:0000313" key="1">
    <source>
        <dbReference type="EMBL" id="CCA27156.1"/>
    </source>
</evidence>
<protein>
    <submittedName>
        <fullName evidence="1">AlNc14C467G11812 protein</fullName>
    </submittedName>
</protein>
<reference evidence="1" key="2">
    <citation type="submission" date="2011-02" db="EMBL/GenBank/DDBJ databases">
        <authorList>
            <person name="MacLean D."/>
        </authorList>
    </citation>
    <scope>NUCLEOTIDE SEQUENCE</scope>
</reference>
<dbReference type="AlphaFoldDB" id="F0X074"/>
<proteinExistence type="predicted"/>
<accession>F0X074</accession>
<dbReference type="EMBL" id="FR824509">
    <property type="protein sequence ID" value="CCA27156.1"/>
    <property type="molecule type" value="Genomic_DNA"/>
</dbReference>
<name>F0X074_9STRA</name>